<accession>A0ABQ9I1H9</accession>
<dbReference type="Proteomes" id="UP001159363">
    <property type="component" value="Chromosome 3"/>
</dbReference>
<dbReference type="PANTHER" id="PTHR31511:SF12">
    <property type="entry name" value="RHO TERMINATION FACTOR N-TERMINAL DOMAIN-CONTAINING PROTEIN"/>
    <property type="match status" value="1"/>
</dbReference>
<comment type="caution">
    <text evidence="1">The sequence shown here is derived from an EMBL/GenBank/DDBJ whole genome shotgun (WGS) entry which is preliminary data.</text>
</comment>
<protein>
    <submittedName>
        <fullName evidence="1">Uncharacterized protein</fullName>
    </submittedName>
</protein>
<proteinExistence type="predicted"/>
<dbReference type="PANTHER" id="PTHR31511">
    <property type="entry name" value="PROTEIN CBG23764"/>
    <property type="match status" value="1"/>
</dbReference>
<keyword evidence="2" id="KW-1185">Reference proteome</keyword>
<dbReference type="EMBL" id="JARBHB010000003">
    <property type="protein sequence ID" value="KAJ8890510.1"/>
    <property type="molecule type" value="Genomic_DNA"/>
</dbReference>
<evidence type="ECO:0000313" key="2">
    <source>
        <dbReference type="Proteomes" id="UP001159363"/>
    </source>
</evidence>
<gene>
    <name evidence="1" type="ORF">PR048_010019</name>
</gene>
<reference evidence="1 2" key="1">
    <citation type="submission" date="2023-02" db="EMBL/GenBank/DDBJ databases">
        <title>LHISI_Scaffold_Assembly.</title>
        <authorList>
            <person name="Stuart O.P."/>
            <person name="Cleave R."/>
            <person name="Magrath M.J.L."/>
            <person name="Mikheyev A.S."/>
        </authorList>
    </citation>
    <scope>NUCLEOTIDE SEQUENCE [LARGE SCALE GENOMIC DNA]</scope>
    <source>
        <strain evidence="1">Daus_M_001</strain>
        <tissue evidence="1">Leg muscle</tissue>
    </source>
</reference>
<name>A0ABQ9I1H9_9NEOP</name>
<sequence>MSVSFETLAQSLSSLQNKTTAIFFNPGQLELLTRKGVLPYNYIVSWGKLAEPQLLQIESFHNGLTICSITEEDYQHVQMVWETFGCSMIKKYSELYSKMDVFILFDVLENFRELCSTKYGLNCVRYMSVPRFSFDATLQKSQEVELDLTVDHNVPPSGIRGVVAQSIKLYAVSNNKDVPATFNASMPSNYLQYVDVNNVY</sequence>
<evidence type="ECO:0000313" key="1">
    <source>
        <dbReference type="EMBL" id="KAJ8890510.1"/>
    </source>
</evidence>
<organism evidence="1 2">
    <name type="scientific">Dryococelus australis</name>
    <dbReference type="NCBI Taxonomy" id="614101"/>
    <lineage>
        <taxon>Eukaryota</taxon>
        <taxon>Metazoa</taxon>
        <taxon>Ecdysozoa</taxon>
        <taxon>Arthropoda</taxon>
        <taxon>Hexapoda</taxon>
        <taxon>Insecta</taxon>
        <taxon>Pterygota</taxon>
        <taxon>Neoptera</taxon>
        <taxon>Polyneoptera</taxon>
        <taxon>Phasmatodea</taxon>
        <taxon>Verophasmatodea</taxon>
        <taxon>Anareolatae</taxon>
        <taxon>Phasmatidae</taxon>
        <taxon>Eurycanthinae</taxon>
        <taxon>Dryococelus</taxon>
    </lineage>
</organism>